<name>A0A3B0XJS5_9ZZZZ</name>
<dbReference type="AlphaFoldDB" id="A0A3B0XJS5"/>
<keyword evidence="2" id="KW-1133">Transmembrane helix</keyword>
<protein>
    <submittedName>
        <fullName evidence="3">Uncharacterized protein</fullName>
    </submittedName>
</protein>
<feature type="compositionally biased region" description="Low complexity" evidence="1">
    <location>
        <begin position="96"/>
        <end position="110"/>
    </location>
</feature>
<dbReference type="EMBL" id="UOFG01000206">
    <property type="protein sequence ID" value="VAW63572.1"/>
    <property type="molecule type" value="Genomic_DNA"/>
</dbReference>
<reference evidence="3" key="1">
    <citation type="submission" date="2018-06" db="EMBL/GenBank/DDBJ databases">
        <authorList>
            <person name="Zhirakovskaya E."/>
        </authorList>
    </citation>
    <scope>NUCLEOTIDE SEQUENCE</scope>
</reference>
<evidence type="ECO:0000313" key="3">
    <source>
        <dbReference type="EMBL" id="VAW63572.1"/>
    </source>
</evidence>
<accession>A0A3B0XJS5</accession>
<proteinExistence type="predicted"/>
<evidence type="ECO:0000256" key="2">
    <source>
        <dbReference type="SAM" id="Phobius"/>
    </source>
</evidence>
<feature type="compositionally biased region" description="Basic and acidic residues" evidence="1">
    <location>
        <begin position="133"/>
        <end position="142"/>
    </location>
</feature>
<keyword evidence="2" id="KW-0472">Membrane</keyword>
<gene>
    <name evidence="3" type="ORF">MNBD_GAMMA11-1498</name>
</gene>
<sequence>CTGPDGEKVIYHTEEEKTEVFELPLWMRVYTTIVSGGTWIFYIVRMIIMMVKMAYDNLVGRFKTAPSDAFVTEPPDDGLSDDLGDDPDNNMGGGTPADSDASAEPASQKKTTTRKTSNKNLSPETDVAGDDSTNDKANADKPVRKKVVRKKSTRKKSVSENDKADSKKPEKKAASATKKRRGIQLKDESSTDDEQD</sequence>
<feature type="region of interest" description="Disordered" evidence="1">
    <location>
        <begin position="67"/>
        <end position="196"/>
    </location>
</feature>
<feature type="compositionally biased region" description="Basic and acidic residues" evidence="1">
    <location>
        <begin position="157"/>
        <end position="173"/>
    </location>
</feature>
<feature type="transmembrane region" description="Helical" evidence="2">
    <location>
        <begin position="25"/>
        <end position="44"/>
    </location>
</feature>
<organism evidence="3">
    <name type="scientific">hydrothermal vent metagenome</name>
    <dbReference type="NCBI Taxonomy" id="652676"/>
    <lineage>
        <taxon>unclassified sequences</taxon>
        <taxon>metagenomes</taxon>
        <taxon>ecological metagenomes</taxon>
    </lineage>
</organism>
<feature type="compositionally biased region" description="Acidic residues" evidence="1">
    <location>
        <begin position="74"/>
        <end position="88"/>
    </location>
</feature>
<feature type="non-terminal residue" evidence="3">
    <location>
        <position position="1"/>
    </location>
</feature>
<keyword evidence="2" id="KW-0812">Transmembrane</keyword>
<feature type="compositionally biased region" description="Basic residues" evidence="1">
    <location>
        <begin position="143"/>
        <end position="156"/>
    </location>
</feature>
<evidence type="ECO:0000256" key="1">
    <source>
        <dbReference type="SAM" id="MobiDB-lite"/>
    </source>
</evidence>